<protein>
    <recommendedName>
        <fullName evidence="6">Lysophospholipase</fullName>
        <ecNumber evidence="6">3.1.1.5</ecNumber>
    </recommendedName>
</protein>
<dbReference type="PROSITE" id="PS51210">
    <property type="entry name" value="PLA2C"/>
    <property type="match status" value="1"/>
</dbReference>
<comment type="catalytic activity">
    <reaction evidence="6">
        <text>a 1-acyl-sn-glycero-3-phosphocholine + H2O = sn-glycerol 3-phosphocholine + a fatty acid + H(+)</text>
        <dbReference type="Rhea" id="RHEA:15177"/>
        <dbReference type="ChEBI" id="CHEBI:15377"/>
        <dbReference type="ChEBI" id="CHEBI:15378"/>
        <dbReference type="ChEBI" id="CHEBI:16870"/>
        <dbReference type="ChEBI" id="CHEBI:28868"/>
        <dbReference type="ChEBI" id="CHEBI:58168"/>
        <dbReference type="EC" id="3.1.1.5"/>
    </reaction>
</comment>
<dbReference type="AlphaFoldDB" id="A0A292PUH0"/>
<feature type="region of interest" description="Disordered" evidence="7">
    <location>
        <begin position="672"/>
        <end position="726"/>
    </location>
</feature>
<dbReference type="GO" id="GO:0004623">
    <property type="term" value="F:phospholipase A2 activity"/>
    <property type="evidence" value="ECO:0007669"/>
    <property type="project" value="TreeGrafter"/>
</dbReference>
<feature type="region of interest" description="Disordered" evidence="7">
    <location>
        <begin position="136"/>
        <end position="155"/>
    </location>
</feature>
<dbReference type="PANTHER" id="PTHR10728">
    <property type="entry name" value="CYTOSOLIC PHOSPHOLIPASE A2"/>
    <property type="match status" value="1"/>
</dbReference>
<reference evidence="9" key="1">
    <citation type="submission" date="2015-10" db="EMBL/GenBank/DDBJ databases">
        <authorList>
            <person name="Regsiter A."/>
            <person name="william w."/>
        </authorList>
    </citation>
    <scope>NUCLEOTIDE SEQUENCE</scope>
    <source>
        <strain evidence="9">Montdore</strain>
    </source>
</reference>
<proteinExistence type="inferred from homology"/>
<evidence type="ECO:0000313" key="9">
    <source>
        <dbReference type="EMBL" id="CUS10288.1"/>
    </source>
</evidence>
<keyword evidence="10" id="KW-1185">Reference proteome</keyword>
<evidence type="ECO:0000256" key="1">
    <source>
        <dbReference type="ARBA" id="ARBA00008780"/>
    </source>
</evidence>
<feature type="region of interest" description="Disordered" evidence="7">
    <location>
        <begin position="1"/>
        <end position="23"/>
    </location>
</feature>
<feature type="compositionally biased region" description="Basic and acidic residues" evidence="7">
    <location>
        <begin position="138"/>
        <end position="153"/>
    </location>
</feature>
<dbReference type="Proteomes" id="UP001412239">
    <property type="component" value="Unassembled WGS sequence"/>
</dbReference>
<dbReference type="GO" id="GO:0046475">
    <property type="term" value="P:glycerophospholipid catabolic process"/>
    <property type="evidence" value="ECO:0007669"/>
    <property type="project" value="TreeGrafter"/>
</dbReference>
<dbReference type="EC" id="3.1.1.5" evidence="6"/>
<evidence type="ECO:0000259" key="8">
    <source>
        <dbReference type="PROSITE" id="PS51210"/>
    </source>
</evidence>
<dbReference type="GO" id="GO:0004622">
    <property type="term" value="F:phosphatidylcholine lysophospholipase activity"/>
    <property type="evidence" value="ECO:0007669"/>
    <property type="project" value="UniProtKB-EC"/>
</dbReference>
<gene>
    <name evidence="9" type="ORF">GSTUAT00005658001</name>
</gene>
<dbReference type="Gene3D" id="3.40.1090.10">
    <property type="entry name" value="Cytosolic phospholipase A2 catalytic domain"/>
    <property type="match status" value="1"/>
</dbReference>
<dbReference type="Pfam" id="PF01735">
    <property type="entry name" value="PLA2_B"/>
    <property type="match status" value="1"/>
</dbReference>
<comment type="similarity">
    <text evidence="1 6">Belongs to the lysophospholipase family.</text>
</comment>
<evidence type="ECO:0000313" key="10">
    <source>
        <dbReference type="Proteomes" id="UP001412239"/>
    </source>
</evidence>
<name>A0A292PUH0_9PEZI</name>
<evidence type="ECO:0000256" key="6">
    <source>
        <dbReference type="RuleBase" id="RU362103"/>
    </source>
</evidence>
<keyword evidence="3 5" id="KW-0442">Lipid degradation</keyword>
<evidence type="ECO:0000256" key="7">
    <source>
        <dbReference type="SAM" id="MobiDB-lite"/>
    </source>
</evidence>
<evidence type="ECO:0000256" key="5">
    <source>
        <dbReference type="PROSITE-ProRule" id="PRU00555"/>
    </source>
</evidence>
<dbReference type="PANTHER" id="PTHR10728:SF40">
    <property type="entry name" value="PATATIN FAMILY PROTEIN"/>
    <property type="match status" value="1"/>
</dbReference>
<dbReference type="InterPro" id="IPR002642">
    <property type="entry name" value="LysoPLipase_cat_dom"/>
</dbReference>
<feature type="domain" description="PLA2c" evidence="8">
    <location>
        <begin position="247"/>
        <end position="867"/>
    </location>
</feature>
<sequence length="870" mass="97730">MRPSLSTSLRHRRSFGAFRKPRRPHFRLPRRRSISSRSLTAAASQKIATMYNSAKVGLGALVTTGAVVAFYQTQLRRRIFYGRAALGNTTAGSSGNPNKDDDDGMGGQKARPNGNDKGKKGIFSAMQGTLGQLVAEQTSKKDPEPIPGDDPRNKGISVVRACEDGRPDQRDASSDTQWLTFSDKLLAAKESILSIDWPKLTNLTNVFPDWATGLPEWITKLQRELNMEPGSLADEIWSEAQDPKVNPEVEKDARVRLGKDLCEDEQRYLASRKGFTKRGLAQYLDIPESEIHDDDVPIIATTGSGGGLRAMVAGTGYYQALTEAGLYDCTTYTAGVSGSCWLQALYLTSLGKCSFDRVMEHLKTRINVHIAYPPKALELVTSTPTNKYLLRGVVERLKTGYSPFSLVDLYGLLLGARLLVPSNELTLDDNDLKLSAQRRFLENGEQPLPLYTAVRHEIPFIDGENEKGEPISEELKEKAGRQHESWFQWFEATPYELYCEELEAGIPTWAIGRRFENGVNVSREVPETKLPLLFGIFGSAFCATLSHYYHEIRPFVTSVSLFLSLDKMVLDRNNDLSKVHPIDPCSIPNFVKGLKESLPSTCPVPAPMQLLNATQDAGMSNNLACYPLLRPGRNIDILIAFDSSAEIQTANWIGYAEGYAKQRKIQGWPVAIGWPKDDNKQRQQELEDAQAHSAKEAQQKLEEAQREASKVENEKPLSQRKEEQKKKNTLGYCTVWVGSKGERDSGDEPPPSKAVEDDWELMKPNAGITVVYFPLIPNERVPGVDPEICPYLSTWSFEWTPEQIEQTVALAKANFQEGAEKLKRTVRAVYERKKQLRLEMEEKMIEMRERKEEERHEENRRAHGMHDQFS</sequence>
<dbReference type="InterPro" id="IPR016035">
    <property type="entry name" value="Acyl_Trfase/lysoPLipase"/>
</dbReference>
<feature type="compositionally biased region" description="Basic and acidic residues" evidence="7">
    <location>
        <begin position="675"/>
        <end position="726"/>
    </location>
</feature>
<dbReference type="SMART" id="SM00022">
    <property type="entry name" value="PLAc"/>
    <property type="match status" value="1"/>
</dbReference>
<feature type="compositionally biased region" description="Polar residues" evidence="7">
    <location>
        <begin position="87"/>
        <end position="97"/>
    </location>
</feature>
<keyword evidence="4 5" id="KW-0443">Lipid metabolism</keyword>
<feature type="compositionally biased region" description="Basic residues" evidence="7">
    <location>
        <begin position="9"/>
        <end position="23"/>
    </location>
</feature>
<dbReference type="GO" id="GO:0005829">
    <property type="term" value="C:cytosol"/>
    <property type="evidence" value="ECO:0007669"/>
    <property type="project" value="TreeGrafter"/>
</dbReference>
<evidence type="ECO:0000256" key="3">
    <source>
        <dbReference type="ARBA" id="ARBA00022963"/>
    </source>
</evidence>
<accession>A0A292PUH0</accession>
<evidence type="ECO:0000256" key="2">
    <source>
        <dbReference type="ARBA" id="ARBA00022801"/>
    </source>
</evidence>
<dbReference type="EMBL" id="LN891051">
    <property type="protein sequence ID" value="CUS10288.1"/>
    <property type="molecule type" value="Genomic_DNA"/>
</dbReference>
<evidence type="ECO:0000256" key="4">
    <source>
        <dbReference type="ARBA" id="ARBA00023098"/>
    </source>
</evidence>
<organism evidence="9 10">
    <name type="scientific">Tuber aestivum</name>
    <name type="common">summer truffle</name>
    <dbReference type="NCBI Taxonomy" id="59557"/>
    <lineage>
        <taxon>Eukaryota</taxon>
        <taxon>Fungi</taxon>
        <taxon>Dikarya</taxon>
        <taxon>Ascomycota</taxon>
        <taxon>Pezizomycotina</taxon>
        <taxon>Pezizomycetes</taxon>
        <taxon>Pezizales</taxon>
        <taxon>Tuberaceae</taxon>
        <taxon>Tuber</taxon>
    </lineage>
</organism>
<feature type="region of interest" description="Disordered" evidence="7">
    <location>
        <begin position="87"/>
        <end position="122"/>
    </location>
</feature>
<keyword evidence="2 5" id="KW-0378">Hydrolase</keyword>
<feature type="region of interest" description="Disordered" evidence="7">
    <location>
        <begin position="848"/>
        <end position="870"/>
    </location>
</feature>
<dbReference type="SUPFAM" id="SSF52151">
    <property type="entry name" value="FabD/lysophospholipase-like"/>
    <property type="match status" value="1"/>
</dbReference>